<dbReference type="RefSeq" id="WP_213413200.1">
    <property type="nucleotide sequence ID" value="NZ_BOVK01000046.1"/>
</dbReference>
<keyword evidence="5" id="KW-1185">Reference proteome</keyword>
<evidence type="ECO:0000313" key="5">
    <source>
        <dbReference type="Proteomes" id="UP000677918"/>
    </source>
</evidence>
<dbReference type="Pfam" id="PF00535">
    <property type="entry name" value="Glycos_transf_2"/>
    <property type="match status" value="1"/>
</dbReference>
<dbReference type="GO" id="GO:0016740">
    <property type="term" value="F:transferase activity"/>
    <property type="evidence" value="ECO:0007669"/>
    <property type="project" value="UniProtKB-KW"/>
</dbReference>
<sequence length="285" mass="32756">MKASIIIPTKDKLSRLRLTLHALESQVGADVEVIIVFDGCSKTTIEQFKQSSFGFQPVIVISEHNVGRAAARNLGLAQAKGDIVIFVDDDRVPAADFVRRHIEGHREPCVLLGKRTDVLYSEKELDHLYVLGRVRRNPDAVRERMTKLEMYKTLPVSMKSSLRWLLFYTGNVSVDRSCLEQIGGFDTNFQGWGHEDLDLGIRLAKQGIPFRKDDAIVNYHLMHDSNFDLRQRRKESARNLAYMIRKYRKDAIVLLLAIFYVRHKLFGLRYNRQVVQEKNVLVGKS</sequence>
<reference evidence="4" key="1">
    <citation type="submission" date="2021-04" db="EMBL/GenBank/DDBJ databases">
        <title>Draft genome sequence of Xylanibacillus composti strain K13.</title>
        <authorList>
            <person name="Uke A."/>
            <person name="Chhe C."/>
            <person name="Baramee S."/>
            <person name="Kosugi A."/>
        </authorList>
    </citation>
    <scope>NUCLEOTIDE SEQUENCE</scope>
    <source>
        <strain evidence="4">K13</strain>
    </source>
</reference>
<dbReference type="Proteomes" id="UP000677918">
    <property type="component" value="Unassembled WGS sequence"/>
</dbReference>
<dbReference type="InterPro" id="IPR050834">
    <property type="entry name" value="Glycosyltransf_2"/>
</dbReference>
<dbReference type="InterPro" id="IPR027791">
    <property type="entry name" value="Galactosyl_T_C"/>
</dbReference>
<feature type="domain" description="Galactosyltransferase C-terminal" evidence="3">
    <location>
        <begin position="166"/>
        <end position="212"/>
    </location>
</feature>
<dbReference type="EMBL" id="BOVK01000046">
    <property type="protein sequence ID" value="GIQ70371.1"/>
    <property type="molecule type" value="Genomic_DNA"/>
</dbReference>
<dbReference type="SUPFAM" id="SSF53448">
    <property type="entry name" value="Nucleotide-diphospho-sugar transferases"/>
    <property type="match status" value="1"/>
</dbReference>
<dbReference type="PANTHER" id="PTHR43685:SF3">
    <property type="entry name" value="SLR2126 PROTEIN"/>
    <property type="match status" value="1"/>
</dbReference>
<feature type="domain" description="Glycosyltransferase 2-like" evidence="2">
    <location>
        <begin position="4"/>
        <end position="125"/>
    </location>
</feature>
<organism evidence="4 5">
    <name type="scientific">Xylanibacillus composti</name>
    <dbReference type="NCBI Taxonomy" id="1572762"/>
    <lineage>
        <taxon>Bacteria</taxon>
        <taxon>Bacillati</taxon>
        <taxon>Bacillota</taxon>
        <taxon>Bacilli</taxon>
        <taxon>Bacillales</taxon>
        <taxon>Paenibacillaceae</taxon>
        <taxon>Xylanibacillus</taxon>
    </lineage>
</organism>
<evidence type="ECO:0000259" key="2">
    <source>
        <dbReference type="Pfam" id="PF00535"/>
    </source>
</evidence>
<protein>
    <submittedName>
        <fullName evidence="4">Glycosyl transferase</fullName>
    </submittedName>
</protein>
<evidence type="ECO:0000256" key="1">
    <source>
        <dbReference type="ARBA" id="ARBA00022679"/>
    </source>
</evidence>
<keyword evidence="1 4" id="KW-0808">Transferase</keyword>
<name>A0A8J4M4A1_9BACL</name>
<accession>A0A8J4M4A1</accession>
<evidence type="ECO:0000259" key="3">
    <source>
        <dbReference type="Pfam" id="PF02709"/>
    </source>
</evidence>
<dbReference type="AlphaFoldDB" id="A0A8J4M4A1"/>
<evidence type="ECO:0000313" key="4">
    <source>
        <dbReference type="EMBL" id="GIQ70371.1"/>
    </source>
</evidence>
<comment type="caution">
    <text evidence="4">The sequence shown here is derived from an EMBL/GenBank/DDBJ whole genome shotgun (WGS) entry which is preliminary data.</text>
</comment>
<dbReference type="InterPro" id="IPR001173">
    <property type="entry name" value="Glyco_trans_2-like"/>
</dbReference>
<dbReference type="PANTHER" id="PTHR43685">
    <property type="entry name" value="GLYCOSYLTRANSFERASE"/>
    <property type="match status" value="1"/>
</dbReference>
<dbReference type="InterPro" id="IPR029044">
    <property type="entry name" value="Nucleotide-diphossugar_trans"/>
</dbReference>
<proteinExistence type="predicted"/>
<dbReference type="Pfam" id="PF02709">
    <property type="entry name" value="Glyco_transf_7C"/>
    <property type="match status" value="1"/>
</dbReference>
<gene>
    <name evidence="4" type="ORF">XYCOK13_31950</name>
</gene>
<dbReference type="Gene3D" id="3.90.550.10">
    <property type="entry name" value="Spore Coat Polysaccharide Biosynthesis Protein SpsA, Chain A"/>
    <property type="match status" value="1"/>
</dbReference>